<feature type="region of interest" description="Disordered" evidence="1">
    <location>
        <begin position="1"/>
        <end position="51"/>
    </location>
</feature>
<dbReference type="AlphaFoldDB" id="A0A066ZB88"/>
<gene>
    <name evidence="2" type="ORF">KCH_07870</name>
</gene>
<keyword evidence="3" id="KW-1185">Reference proteome</keyword>
<evidence type="ECO:0000256" key="1">
    <source>
        <dbReference type="SAM" id="MobiDB-lite"/>
    </source>
</evidence>
<evidence type="ECO:0000313" key="2">
    <source>
        <dbReference type="EMBL" id="KDN87415.1"/>
    </source>
</evidence>
<dbReference type="Proteomes" id="UP000027178">
    <property type="component" value="Unassembled WGS sequence"/>
</dbReference>
<feature type="compositionally biased region" description="Basic and acidic residues" evidence="1">
    <location>
        <begin position="21"/>
        <end position="34"/>
    </location>
</feature>
<reference evidence="2 3" key="1">
    <citation type="submission" date="2014-05" db="EMBL/GenBank/DDBJ databases">
        <title>Draft Genome Sequence of Kitasatospora cheerisanensis KCTC 2395.</title>
        <authorList>
            <person name="Nam D.H."/>
        </authorList>
    </citation>
    <scope>NUCLEOTIDE SEQUENCE [LARGE SCALE GENOMIC DNA]</scope>
    <source>
        <strain evidence="2 3">KCTC 2395</strain>
    </source>
</reference>
<dbReference type="EMBL" id="JNBY01000035">
    <property type="protein sequence ID" value="KDN87415.1"/>
    <property type="molecule type" value="Genomic_DNA"/>
</dbReference>
<comment type="caution">
    <text evidence="2">The sequence shown here is derived from an EMBL/GenBank/DDBJ whole genome shotgun (WGS) entry which is preliminary data.</text>
</comment>
<protein>
    <submittedName>
        <fullName evidence="2">Uncharacterized protein</fullName>
    </submittedName>
</protein>
<evidence type="ECO:0000313" key="3">
    <source>
        <dbReference type="Proteomes" id="UP000027178"/>
    </source>
</evidence>
<proteinExistence type="predicted"/>
<sequence length="51" mass="5480">MGDGDGGGQRPPEAQGLVPDADDRAPRSEHRRMPVDVPPVPEGRPEVHEGR</sequence>
<dbReference type="HOGENOM" id="CLU_3099805_0_0_11"/>
<name>A0A066ZB88_9ACTN</name>
<organism evidence="2 3">
    <name type="scientific">Kitasatospora cheerisanensis KCTC 2395</name>
    <dbReference type="NCBI Taxonomy" id="1348663"/>
    <lineage>
        <taxon>Bacteria</taxon>
        <taxon>Bacillati</taxon>
        <taxon>Actinomycetota</taxon>
        <taxon>Actinomycetes</taxon>
        <taxon>Kitasatosporales</taxon>
        <taxon>Streptomycetaceae</taxon>
        <taxon>Kitasatospora</taxon>
    </lineage>
</organism>
<accession>A0A066ZB88</accession>